<protein>
    <submittedName>
        <fullName evidence="1">UPF0301 protein YqgE</fullName>
    </submittedName>
</protein>
<accession>A0A3B0ZT79</accession>
<proteinExistence type="inferred from homology"/>
<organism evidence="1">
    <name type="scientific">hydrothermal vent metagenome</name>
    <dbReference type="NCBI Taxonomy" id="652676"/>
    <lineage>
        <taxon>unclassified sequences</taxon>
        <taxon>metagenomes</taxon>
        <taxon>ecological metagenomes</taxon>
    </lineage>
</organism>
<evidence type="ECO:0000313" key="1">
    <source>
        <dbReference type="EMBL" id="VAW92410.1"/>
    </source>
</evidence>
<dbReference type="Gene3D" id="3.40.1740.10">
    <property type="entry name" value="VC0467-like"/>
    <property type="match status" value="1"/>
</dbReference>
<dbReference type="InterPro" id="IPR003774">
    <property type="entry name" value="AlgH-like"/>
</dbReference>
<reference evidence="1" key="1">
    <citation type="submission" date="2018-06" db="EMBL/GenBank/DDBJ databases">
        <authorList>
            <person name="Zhirakovskaya E."/>
        </authorList>
    </citation>
    <scope>NUCLEOTIDE SEQUENCE</scope>
</reference>
<dbReference type="HAMAP" id="MF_00758">
    <property type="entry name" value="UPF0301"/>
    <property type="match status" value="1"/>
</dbReference>
<dbReference type="SUPFAM" id="SSF143456">
    <property type="entry name" value="VC0467-like"/>
    <property type="match status" value="1"/>
</dbReference>
<dbReference type="EMBL" id="UOFS01000012">
    <property type="protein sequence ID" value="VAW92410.1"/>
    <property type="molecule type" value="Genomic_DNA"/>
</dbReference>
<dbReference type="NCBIfam" id="NF001266">
    <property type="entry name" value="PRK00228.1-1"/>
    <property type="match status" value="1"/>
</dbReference>
<name>A0A3B0ZT79_9ZZZZ</name>
<dbReference type="GO" id="GO:0005829">
    <property type="term" value="C:cytosol"/>
    <property type="evidence" value="ECO:0007669"/>
    <property type="project" value="TreeGrafter"/>
</dbReference>
<dbReference type="AlphaFoldDB" id="A0A3B0ZT79"/>
<dbReference type="PANTHER" id="PTHR30327:SF1">
    <property type="entry name" value="UPF0301 PROTEIN YQGE"/>
    <property type="match status" value="1"/>
</dbReference>
<gene>
    <name evidence="1" type="ORF">MNBD_GAMMA22-341</name>
</gene>
<dbReference type="PANTHER" id="PTHR30327">
    <property type="entry name" value="UNCHARACTERIZED PROTEIN YQGE"/>
    <property type="match status" value="1"/>
</dbReference>
<dbReference type="Pfam" id="PF02622">
    <property type="entry name" value="DUF179"/>
    <property type="match status" value="1"/>
</dbReference>
<sequence>MGYSQNLTNNLLIAMPSMADPHFFRSVTYLCDHSANGAMGIIINRPLNIALSDIALQIGCEQSAIKPECSDIPIYEGGPVAHDRGYILHTPFGEWQSSIKISDNVCLSTSQDILESIITGKAPDKYIIALGYAGWSEGQLEYELTQNTWLNGPSNNSVLFDSPVDERWTSSAQLLGFDMVNLSNDIGHA</sequence>